<evidence type="ECO:0000256" key="2">
    <source>
        <dbReference type="ARBA" id="ARBA00022963"/>
    </source>
</evidence>
<dbReference type="InterPro" id="IPR002641">
    <property type="entry name" value="PNPLA_dom"/>
</dbReference>
<evidence type="ECO:0000256" key="5">
    <source>
        <dbReference type="SAM" id="MobiDB-lite"/>
    </source>
</evidence>
<dbReference type="AlphaFoldDB" id="A0A6A6HJA3"/>
<evidence type="ECO:0000256" key="3">
    <source>
        <dbReference type="ARBA" id="ARBA00023098"/>
    </source>
</evidence>
<dbReference type="InterPro" id="IPR016035">
    <property type="entry name" value="Acyl_Trfase/lysoPLipase"/>
</dbReference>
<dbReference type="GO" id="GO:0016020">
    <property type="term" value="C:membrane"/>
    <property type="evidence" value="ECO:0007669"/>
    <property type="project" value="TreeGrafter"/>
</dbReference>
<protein>
    <submittedName>
        <fullName evidence="7">FabD/lysophospholipase-like protein</fullName>
    </submittedName>
</protein>
<dbReference type="GO" id="GO:0046486">
    <property type="term" value="P:glycerolipid metabolic process"/>
    <property type="evidence" value="ECO:0007669"/>
    <property type="project" value="UniProtKB-ARBA"/>
</dbReference>
<keyword evidence="8" id="KW-1185">Reference proteome</keyword>
<proteinExistence type="predicted"/>
<evidence type="ECO:0000256" key="1">
    <source>
        <dbReference type="ARBA" id="ARBA00022801"/>
    </source>
</evidence>
<dbReference type="GO" id="GO:0047499">
    <property type="term" value="F:calcium-independent phospholipase A2 activity"/>
    <property type="evidence" value="ECO:0007669"/>
    <property type="project" value="TreeGrafter"/>
</dbReference>
<dbReference type="PANTHER" id="PTHR24185">
    <property type="entry name" value="CALCIUM-INDEPENDENT PHOSPHOLIPASE A2-GAMMA"/>
    <property type="match status" value="1"/>
</dbReference>
<name>A0A6A6HJA3_VIRVR</name>
<sequence length="546" mass="62127">MTAKRVDNSGSEFSRETPRSTPLDTEFLRQETIDVSIPGDQDRIVPRAWKQRNLLSLDGGGIRGVWSLLALEKLMDCIESEERKSDGREIAEDSFHPKKFPKNVSLGPFLEDDLVRESGGDHKTWKASRRYLPCHYFDYICGSSTGALIAIMLGRLRMSVADCLHEYETLAGKVFGKPNFLNELRIPLINRTKYNCEVLRKVFADVVARHKEESDAEEPLMHSERRGLCRTCVIATRTKGGKGGTIKEEIIISSYDPMKSTWRADLLQAHSMGKGKDTTEFNQLHLSRHTSHNEPHTGETTNWPIWRVARAATAAPFYFDPVNSESQDFVYTDGGLKESNNPTKKGVGEIKLNHGQKSVGIVVSVGTARGETYTKLRIARKLKQLFGDASDPEQVHKWAKDKLTGPESSYYRMNNPGDLKLELDDWRPRGSFTKNGRSGFQTLSEIRERFYAWVGRSQRVTAVFQQCAEELVTHRRARACDQAQWEHYATGVQFDCLHCDYPTTFINRDAFNSHLQEKHTDENPLWGEDNAAKEWRYKGRRGTSSE</sequence>
<dbReference type="Pfam" id="PF01734">
    <property type="entry name" value="Patatin"/>
    <property type="match status" value="1"/>
</dbReference>
<dbReference type="EMBL" id="ML991776">
    <property type="protein sequence ID" value="KAF2238224.1"/>
    <property type="molecule type" value="Genomic_DNA"/>
</dbReference>
<evidence type="ECO:0000256" key="4">
    <source>
        <dbReference type="PROSITE-ProRule" id="PRU01161"/>
    </source>
</evidence>
<dbReference type="OrthoDB" id="626167at2759"/>
<dbReference type="SUPFAM" id="SSF52151">
    <property type="entry name" value="FabD/lysophospholipase-like"/>
    <property type="match status" value="1"/>
</dbReference>
<feature type="active site" description="Nucleophile" evidence="4">
    <location>
        <position position="144"/>
    </location>
</feature>
<dbReference type="Proteomes" id="UP000800092">
    <property type="component" value="Unassembled WGS sequence"/>
</dbReference>
<feature type="short sequence motif" description="GXGXXG" evidence="4">
    <location>
        <begin position="59"/>
        <end position="64"/>
    </location>
</feature>
<evidence type="ECO:0000259" key="6">
    <source>
        <dbReference type="PROSITE" id="PS51635"/>
    </source>
</evidence>
<gene>
    <name evidence="7" type="ORF">EV356DRAFT_529225</name>
</gene>
<feature type="short sequence motif" description="DGA/G" evidence="4">
    <location>
        <begin position="333"/>
        <end position="335"/>
    </location>
</feature>
<keyword evidence="3 4" id="KW-0443">Lipid metabolism</keyword>
<accession>A0A6A6HJA3</accession>
<feature type="compositionally biased region" description="Basic and acidic residues" evidence="5">
    <location>
        <begin position="1"/>
        <end position="18"/>
    </location>
</feature>
<keyword evidence="1 4" id="KW-0378">Hydrolase</keyword>
<feature type="short sequence motif" description="GXSXG" evidence="4">
    <location>
        <begin position="142"/>
        <end position="146"/>
    </location>
</feature>
<keyword evidence="2 4" id="KW-0442">Lipid degradation</keyword>
<dbReference type="PROSITE" id="PS51635">
    <property type="entry name" value="PNPLA"/>
    <property type="match status" value="1"/>
</dbReference>
<evidence type="ECO:0000313" key="8">
    <source>
        <dbReference type="Proteomes" id="UP000800092"/>
    </source>
</evidence>
<feature type="active site" description="Proton acceptor" evidence="4">
    <location>
        <position position="333"/>
    </location>
</feature>
<evidence type="ECO:0000313" key="7">
    <source>
        <dbReference type="EMBL" id="KAF2238224.1"/>
    </source>
</evidence>
<feature type="domain" description="PNPLA" evidence="6">
    <location>
        <begin position="55"/>
        <end position="347"/>
    </location>
</feature>
<reference evidence="7" key="1">
    <citation type="journal article" date="2020" name="Stud. Mycol.">
        <title>101 Dothideomycetes genomes: a test case for predicting lifestyles and emergence of pathogens.</title>
        <authorList>
            <person name="Haridas S."/>
            <person name="Albert R."/>
            <person name="Binder M."/>
            <person name="Bloem J."/>
            <person name="Labutti K."/>
            <person name="Salamov A."/>
            <person name="Andreopoulos B."/>
            <person name="Baker S."/>
            <person name="Barry K."/>
            <person name="Bills G."/>
            <person name="Bluhm B."/>
            <person name="Cannon C."/>
            <person name="Castanera R."/>
            <person name="Culley D."/>
            <person name="Daum C."/>
            <person name="Ezra D."/>
            <person name="Gonzalez J."/>
            <person name="Henrissat B."/>
            <person name="Kuo A."/>
            <person name="Liang C."/>
            <person name="Lipzen A."/>
            <person name="Lutzoni F."/>
            <person name="Magnuson J."/>
            <person name="Mondo S."/>
            <person name="Nolan M."/>
            <person name="Ohm R."/>
            <person name="Pangilinan J."/>
            <person name="Park H.-J."/>
            <person name="Ramirez L."/>
            <person name="Alfaro M."/>
            <person name="Sun H."/>
            <person name="Tritt A."/>
            <person name="Yoshinaga Y."/>
            <person name="Zwiers L.-H."/>
            <person name="Turgeon B."/>
            <person name="Goodwin S."/>
            <person name="Spatafora J."/>
            <person name="Crous P."/>
            <person name="Grigoriev I."/>
        </authorList>
    </citation>
    <scope>NUCLEOTIDE SEQUENCE</scope>
    <source>
        <strain evidence="7">Tuck. ex Michener</strain>
    </source>
</reference>
<dbReference type="GO" id="GO:0019369">
    <property type="term" value="P:arachidonate metabolic process"/>
    <property type="evidence" value="ECO:0007669"/>
    <property type="project" value="TreeGrafter"/>
</dbReference>
<dbReference type="PANTHER" id="PTHR24185:SF1">
    <property type="entry name" value="CALCIUM-INDEPENDENT PHOSPHOLIPASE A2-GAMMA"/>
    <property type="match status" value="1"/>
</dbReference>
<dbReference type="Gene3D" id="3.40.1090.10">
    <property type="entry name" value="Cytosolic phospholipase A2 catalytic domain"/>
    <property type="match status" value="1"/>
</dbReference>
<feature type="region of interest" description="Disordered" evidence="5">
    <location>
        <begin position="1"/>
        <end position="24"/>
    </location>
</feature>
<dbReference type="GO" id="GO:0016042">
    <property type="term" value="P:lipid catabolic process"/>
    <property type="evidence" value="ECO:0007669"/>
    <property type="project" value="UniProtKB-UniRule"/>
</dbReference>
<organism evidence="7 8">
    <name type="scientific">Viridothelium virens</name>
    <name type="common">Speckled blister lichen</name>
    <name type="synonym">Trypethelium virens</name>
    <dbReference type="NCBI Taxonomy" id="1048519"/>
    <lineage>
        <taxon>Eukaryota</taxon>
        <taxon>Fungi</taxon>
        <taxon>Dikarya</taxon>
        <taxon>Ascomycota</taxon>
        <taxon>Pezizomycotina</taxon>
        <taxon>Dothideomycetes</taxon>
        <taxon>Dothideomycetes incertae sedis</taxon>
        <taxon>Trypetheliales</taxon>
        <taxon>Trypetheliaceae</taxon>
        <taxon>Viridothelium</taxon>
    </lineage>
</organism>